<dbReference type="AlphaFoldDB" id="A0A0E0G6I4"/>
<reference evidence="2" key="2">
    <citation type="submission" date="2018-04" db="EMBL/GenBank/DDBJ databases">
        <title>OnivRS2 (Oryza nivara Reference Sequence Version 2).</title>
        <authorList>
            <person name="Zhang J."/>
            <person name="Kudrna D."/>
            <person name="Lee S."/>
            <person name="Talag J."/>
            <person name="Rajasekar S."/>
            <person name="Welchert J."/>
            <person name="Hsing Y.-I."/>
            <person name="Wing R.A."/>
        </authorList>
    </citation>
    <scope>NUCLEOTIDE SEQUENCE [LARGE SCALE GENOMIC DNA]</scope>
    <source>
        <strain evidence="2">SL10</strain>
    </source>
</reference>
<proteinExistence type="predicted"/>
<feature type="region of interest" description="Disordered" evidence="1">
    <location>
        <begin position="1"/>
        <end position="27"/>
    </location>
</feature>
<evidence type="ECO:0000313" key="3">
    <source>
        <dbReference type="Proteomes" id="UP000006591"/>
    </source>
</evidence>
<dbReference type="EnsemblPlants" id="ONIVA02G17810.1">
    <property type="protein sequence ID" value="ONIVA02G17810.1"/>
    <property type="gene ID" value="ONIVA02G17810"/>
</dbReference>
<dbReference type="Gramene" id="ONIVA02G17810.1">
    <property type="protein sequence ID" value="ONIVA02G17810.1"/>
    <property type="gene ID" value="ONIVA02G17810"/>
</dbReference>
<reference evidence="2" key="1">
    <citation type="submission" date="2015-04" db="UniProtKB">
        <authorList>
            <consortium name="EnsemblPlants"/>
        </authorList>
    </citation>
    <scope>IDENTIFICATION</scope>
    <source>
        <strain evidence="2">SL10</strain>
    </source>
</reference>
<evidence type="ECO:0000313" key="2">
    <source>
        <dbReference type="EnsemblPlants" id="ONIVA02G17810.1"/>
    </source>
</evidence>
<protein>
    <submittedName>
        <fullName evidence="2">Uncharacterized protein</fullName>
    </submittedName>
</protein>
<dbReference type="HOGENOM" id="CLU_2871532_0_0_1"/>
<organism evidence="2">
    <name type="scientific">Oryza nivara</name>
    <name type="common">Indian wild rice</name>
    <name type="synonym">Oryza sativa f. spontanea</name>
    <dbReference type="NCBI Taxonomy" id="4536"/>
    <lineage>
        <taxon>Eukaryota</taxon>
        <taxon>Viridiplantae</taxon>
        <taxon>Streptophyta</taxon>
        <taxon>Embryophyta</taxon>
        <taxon>Tracheophyta</taxon>
        <taxon>Spermatophyta</taxon>
        <taxon>Magnoliopsida</taxon>
        <taxon>Liliopsida</taxon>
        <taxon>Poales</taxon>
        <taxon>Poaceae</taxon>
        <taxon>BOP clade</taxon>
        <taxon>Oryzoideae</taxon>
        <taxon>Oryzeae</taxon>
        <taxon>Oryzinae</taxon>
        <taxon>Oryza</taxon>
    </lineage>
</organism>
<evidence type="ECO:0000256" key="1">
    <source>
        <dbReference type="SAM" id="MobiDB-lite"/>
    </source>
</evidence>
<keyword evidence="3" id="KW-1185">Reference proteome</keyword>
<accession>A0A0E0G6I4</accession>
<dbReference type="Proteomes" id="UP000006591">
    <property type="component" value="Chromosome 2"/>
</dbReference>
<feature type="compositionally biased region" description="Basic and acidic residues" evidence="1">
    <location>
        <begin position="1"/>
        <end position="14"/>
    </location>
</feature>
<sequence>MEKMEKLTQGHFGDEGESLANNLSPPGSIWIHEQQEQLGEFQHASNILMLSLQSENNSRVIAHF</sequence>
<name>A0A0E0G6I4_ORYNI</name>